<dbReference type="InterPro" id="IPR005119">
    <property type="entry name" value="LysR_subst-bd"/>
</dbReference>
<dbReference type="GO" id="GO:0003677">
    <property type="term" value="F:DNA binding"/>
    <property type="evidence" value="ECO:0007669"/>
    <property type="project" value="UniProtKB-KW"/>
</dbReference>
<reference evidence="7" key="1">
    <citation type="journal article" date="2017" name="Biotechnol. Biofuels">
        <title>Evaluation of environmental bacterial communities as a factor affecting the growth of duckweed Lemna minor.</title>
        <authorList>
            <person name="Ishizawa H."/>
            <person name="Kuroda M."/>
            <person name="Morikawa M."/>
            <person name="Ike M."/>
        </authorList>
    </citation>
    <scope>NUCLEOTIDE SEQUENCE [LARGE SCALE GENOMIC DNA]</scope>
    <source>
        <strain evidence="7">H3</strain>
    </source>
</reference>
<evidence type="ECO:0000256" key="1">
    <source>
        <dbReference type="ARBA" id="ARBA00009437"/>
    </source>
</evidence>
<evidence type="ECO:0000256" key="2">
    <source>
        <dbReference type="ARBA" id="ARBA00023015"/>
    </source>
</evidence>
<dbReference type="GO" id="GO:0005829">
    <property type="term" value="C:cytosol"/>
    <property type="evidence" value="ECO:0007669"/>
    <property type="project" value="TreeGrafter"/>
</dbReference>
<dbReference type="InterPro" id="IPR036388">
    <property type="entry name" value="WH-like_DNA-bd_sf"/>
</dbReference>
<dbReference type="Pfam" id="PF00126">
    <property type="entry name" value="HTH_1"/>
    <property type="match status" value="1"/>
</dbReference>
<keyword evidence="4" id="KW-0804">Transcription</keyword>
<dbReference type="GO" id="GO:0003700">
    <property type="term" value="F:DNA-binding transcription factor activity"/>
    <property type="evidence" value="ECO:0007669"/>
    <property type="project" value="InterPro"/>
</dbReference>
<dbReference type="EMBL" id="AP018823">
    <property type="protein sequence ID" value="BBF84357.1"/>
    <property type="molecule type" value="Genomic_DNA"/>
</dbReference>
<sequence length="322" mass="36313">MDNTAPPSSPQYRHLLQRLRYKHLQMLVILGSSQNMKRTAEGMYMSQPAASRMLQEIEDMFDCRLFDRLPHGMQPTALGMVLVKFATRSLHHLEACMETLALQKKEGFGYLSVGAIMGAAPERIMAAIARLKQERPRLCIRVMGDTSDAVVSLLEQGRIDLAIARRSPKTEDAAFNFWPLGNEILRLVVAKNHVLLQQQHIELPVLLRDWPWILQAPSSPARMALEQYLLHAALPLPGNIIESNSVYSMLQLIQRTNAVMLLAESAMTDYLDMGIVQILPISICIPLPPFGILTRKHEALSEEQRIFISCLDQSCTMATTWQ</sequence>
<dbReference type="STRING" id="332411.VI06_12480"/>
<dbReference type="InterPro" id="IPR036390">
    <property type="entry name" value="WH_DNA-bd_sf"/>
</dbReference>
<proteinExistence type="inferred from homology"/>
<dbReference type="KEGG" id="amah:DLM_0704"/>
<dbReference type="PANTHER" id="PTHR30419:SF8">
    <property type="entry name" value="NITROGEN ASSIMILATION TRANSCRIPTIONAL ACTIVATOR-RELATED"/>
    <property type="match status" value="1"/>
</dbReference>
<dbReference type="InterPro" id="IPR050950">
    <property type="entry name" value="HTH-type_LysR_regulators"/>
</dbReference>
<dbReference type="SUPFAM" id="SSF46785">
    <property type="entry name" value="Winged helix' DNA-binding domain"/>
    <property type="match status" value="1"/>
</dbReference>
<dbReference type="InterPro" id="IPR000847">
    <property type="entry name" value="LysR_HTH_N"/>
</dbReference>
<dbReference type="OrthoDB" id="5914299at2"/>
<evidence type="ECO:0000256" key="3">
    <source>
        <dbReference type="ARBA" id="ARBA00023125"/>
    </source>
</evidence>
<dbReference type="Pfam" id="PF03466">
    <property type="entry name" value="LysR_substrate"/>
    <property type="match status" value="1"/>
</dbReference>
<comment type="similarity">
    <text evidence="1">Belongs to the LysR transcriptional regulatory family.</text>
</comment>
<keyword evidence="2" id="KW-0805">Transcription regulation</keyword>
<reference evidence="6 7" key="2">
    <citation type="journal article" date="2017" name="Genome Announc.">
        <title>Draft genome sequence of Aquitalea magnusonii strain H3, a plant growth-promoting bacterium of duckweed Lemna minor.</title>
        <authorList>
            <person name="Ishizawa H."/>
            <person name="Kuroda M."/>
            <person name="Ike M."/>
        </authorList>
    </citation>
    <scope>NUCLEOTIDE SEQUENCE [LARGE SCALE GENOMIC DNA]</scope>
    <source>
        <strain evidence="6 7">H3</strain>
    </source>
</reference>
<evidence type="ECO:0000313" key="7">
    <source>
        <dbReference type="Proteomes" id="UP000198290"/>
    </source>
</evidence>
<dbReference type="PROSITE" id="PS50931">
    <property type="entry name" value="HTH_LYSR"/>
    <property type="match status" value="1"/>
</dbReference>
<keyword evidence="7" id="KW-1185">Reference proteome</keyword>
<accession>A0A3G9GFF4</accession>
<feature type="domain" description="HTH lysR-type" evidence="5">
    <location>
        <begin position="19"/>
        <end position="76"/>
    </location>
</feature>
<dbReference type="SUPFAM" id="SSF53850">
    <property type="entry name" value="Periplasmic binding protein-like II"/>
    <property type="match status" value="1"/>
</dbReference>
<dbReference type="Gene3D" id="3.40.190.290">
    <property type="match status" value="1"/>
</dbReference>
<dbReference type="PANTHER" id="PTHR30419">
    <property type="entry name" value="HTH-TYPE TRANSCRIPTIONAL REGULATOR YBHD"/>
    <property type="match status" value="1"/>
</dbReference>
<evidence type="ECO:0000313" key="6">
    <source>
        <dbReference type="EMBL" id="BBF84357.1"/>
    </source>
</evidence>
<dbReference type="Gene3D" id="1.10.10.10">
    <property type="entry name" value="Winged helix-like DNA-binding domain superfamily/Winged helix DNA-binding domain"/>
    <property type="match status" value="1"/>
</dbReference>
<gene>
    <name evidence="6" type="ORF">DLM_0704</name>
</gene>
<organism evidence="6 7">
    <name type="scientific">Aquitalea magnusonii</name>
    <dbReference type="NCBI Taxonomy" id="332411"/>
    <lineage>
        <taxon>Bacteria</taxon>
        <taxon>Pseudomonadati</taxon>
        <taxon>Pseudomonadota</taxon>
        <taxon>Betaproteobacteria</taxon>
        <taxon>Neisseriales</taxon>
        <taxon>Chromobacteriaceae</taxon>
        <taxon>Aquitalea</taxon>
    </lineage>
</organism>
<keyword evidence="3" id="KW-0238">DNA-binding</keyword>
<evidence type="ECO:0000259" key="5">
    <source>
        <dbReference type="PROSITE" id="PS50931"/>
    </source>
</evidence>
<protein>
    <submittedName>
        <fullName evidence="6">Transcriptional regulator, LysR family</fullName>
    </submittedName>
</protein>
<name>A0A3G9GFF4_9NEIS</name>
<dbReference type="Proteomes" id="UP000198290">
    <property type="component" value="Chromosome"/>
</dbReference>
<reference evidence="7" key="3">
    <citation type="journal article" date="2017" name="Plant Physiol. Biochem.">
        <title>Differential oxidative and antioxidative response of duckweed Lemna minor toward plant growth promoting/inhibiting bacteria.</title>
        <authorList>
            <person name="Ishizawa H."/>
            <person name="Kuroda M."/>
            <person name="Morikawa M."/>
            <person name="Ike M."/>
        </authorList>
    </citation>
    <scope>NUCLEOTIDE SEQUENCE [LARGE SCALE GENOMIC DNA]</scope>
    <source>
        <strain evidence="7">H3</strain>
    </source>
</reference>
<dbReference type="AlphaFoldDB" id="A0A3G9GFF4"/>
<evidence type="ECO:0000256" key="4">
    <source>
        <dbReference type="ARBA" id="ARBA00023163"/>
    </source>
</evidence>